<sequence length="504" mass="58334">MKATELEEKLGSRLWRLNNLYKVIDKDGNLIQFRLNHVQKELLKNLWYLNVILKSRQQGITTFICILFLDLALFSENIHCGIVAHRLPDAQTFFDDKIRFAYDNLPEEIRERITLVKDTSMRLVFSNGSKITVGVSLRSGTYQYLHISELGKICAQFPKKALEIKSGALNTIKAGNYIFIESTAEGRSGDFYSYCQLAENGLREGKELTLLDWRFHFFGWTLDPAARLNPEGVTITQELHEYFRELEVKHGLVTDDWQRAWYAKKLLQQGVDMMYREYPATSEEAFFAAIHGAYYKQQMLKLRQQVPPRFATVPWEPKLPVDTAWDLGMDDTTCIVFRQRYGTQNRLIDYHENSGEGLPHYVKVLQDKPYTYGRHYLPHDSKVRSLNDAVSREDKLYELGLRNLVIVERTRDIEDGIEEVRSFLASCWFDQETCQRLINALDEYRKKWNDTTGAFASQPLHNWASNPADAFRCLACGISSNERGDSGNDFLGRGRERGGSWRTA</sequence>
<evidence type="ECO:0000313" key="1">
    <source>
        <dbReference type="EMBL" id="ACT17067.1"/>
    </source>
</evidence>
<dbReference type="OrthoDB" id="479677at2"/>
<gene>
    <name evidence="1" type="ordered locus">GM21_1003</name>
</gene>
<dbReference type="HOGENOM" id="CLU_038244_0_0_7"/>
<dbReference type="EMBL" id="CP001661">
    <property type="protein sequence ID" value="ACT17067.1"/>
    <property type="molecule type" value="Genomic_DNA"/>
</dbReference>
<dbReference type="KEGG" id="gem:GM21_1003"/>
<organism evidence="1">
    <name type="scientific">Geobacter sp. (strain M21)</name>
    <dbReference type="NCBI Taxonomy" id="443144"/>
    <lineage>
        <taxon>Bacteria</taxon>
        <taxon>Pseudomonadati</taxon>
        <taxon>Thermodesulfobacteriota</taxon>
        <taxon>Desulfuromonadia</taxon>
        <taxon>Geobacterales</taxon>
        <taxon>Geobacteraceae</taxon>
        <taxon>Geobacter</taxon>
    </lineage>
</organism>
<dbReference type="STRING" id="443144.GM21_1003"/>
<accession>C6E2C1</accession>
<protein>
    <submittedName>
        <fullName evidence="1">Putative DNA packaging protein GP17 (Terminase)</fullName>
    </submittedName>
</protein>
<dbReference type="eggNOG" id="COG4626">
    <property type="taxonomic scope" value="Bacteria"/>
</dbReference>
<dbReference type="Gene3D" id="3.40.50.300">
    <property type="entry name" value="P-loop containing nucleotide triphosphate hydrolases"/>
    <property type="match status" value="1"/>
</dbReference>
<reference evidence="1" key="1">
    <citation type="submission" date="2009-07" db="EMBL/GenBank/DDBJ databases">
        <title>Complete sequence of Geobacter sp. M21.</title>
        <authorList>
            <consortium name="US DOE Joint Genome Institute"/>
            <person name="Lucas S."/>
            <person name="Copeland A."/>
            <person name="Lapidus A."/>
            <person name="Glavina del Rio T."/>
            <person name="Dalin E."/>
            <person name="Tice H."/>
            <person name="Bruce D."/>
            <person name="Goodwin L."/>
            <person name="Pitluck S."/>
            <person name="Saunders E."/>
            <person name="Brettin T."/>
            <person name="Detter J.C."/>
            <person name="Han C."/>
            <person name="Larimer F."/>
            <person name="Land M."/>
            <person name="Hauser L."/>
            <person name="Kyrpides N."/>
            <person name="Ovchinnikova G."/>
            <person name="Lovley D."/>
        </authorList>
    </citation>
    <scope>NUCLEOTIDE SEQUENCE [LARGE SCALE GENOMIC DNA]</scope>
    <source>
        <strain evidence="1">M21</strain>
    </source>
</reference>
<proteinExistence type="predicted"/>
<dbReference type="AlphaFoldDB" id="C6E2C1"/>
<name>C6E2C1_GEOSM</name>
<dbReference type="InterPro" id="IPR027417">
    <property type="entry name" value="P-loop_NTPase"/>
</dbReference>